<dbReference type="InterPro" id="IPR009057">
    <property type="entry name" value="Homeodomain-like_sf"/>
</dbReference>
<organism evidence="1 2">
    <name type="scientific">Paraburkholderia aspalathi</name>
    <dbReference type="NCBI Taxonomy" id="1324617"/>
    <lineage>
        <taxon>Bacteria</taxon>
        <taxon>Pseudomonadati</taxon>
        <taxon>Pseudomonadota</taxon>
        <taxon>Betaproteobacteria</taxon>
        <taxon>Burkholderiales</taxon>
        <taxon>Burkholderiaceae</taxon>
        <taxon>Paraburkholderia</taxon>
    </lineage>
</organism>
<dbReference type="SUPFAM" id="SSF46689">
    <property type="entry name" value="Homeodomain-like"/>
    <property type="match status" value="2"/>
</dbReference>
<proteinExistence type="predicted"/>
<sequence length="349" mass="38770">MGKQKDDIPLAQRRALATRLLLNGEGVSEVSRKAGLSLPTVSKYKDLVERGGPEALAHLRIHGNVPRLDDASQSWLVSAIKHSPGLHGYPGPTWTIGQLRELIARRFGVQFSASHVGYLARSYGLAYRLTYSISEKASPATAQKSHGDVYTARRKIAAKMLLAGGSVECVSKALNISVRTITKYRSMVIADGIDAVEQLKSSGRKATLGPEALRWLRAALEDSPMAHGYETELWRNGDVQKLIKERVGIYHSSGHVRTLVGKLGLEHRMRPPKQRTEKKRLTINDETLAWIAATVKESPRVHGVDADHWTNGRLRTVLHRRVGVDYSRGYIWEIATRAGVAELLTRRRN</sequence>
<gene>
    <name evidence="1" type="ORF">SAMN05192563_102478</name>
</gene>
<dbReference type="OrthoDB" id="9065453at2"/>
<accession>A0A1I7EJ97</accession>
<protein>
    <submittedName>
        <fullName evidence="1">Transposase</fullName>
    </submittedName>
</protein>
<dbReference type="AlphaFoldDB" id="A0A1I7EJ97"/>
<evidence type="ECO:0000313" key="2">
    <source>
        <dbReference type="Proteomes" id="UP000198844"/>
    </source>
</evidence>
<reference evidence="1 2" key="1">
    <citation type="submission" date="2016-10" db="EMBL/GenBank/DDBJ databases">
        <authorList>
            <person name="de Groot N.N."/>
        </authorList>
    </citation>
    <scope>NUCLEOTIDE SEQUENCE [LARGE SCALE GENOMIC DNA]</scope>
    <source>
        <strain evidence="1 2">LMG 27731</strain>
    </source>
</reference>
<dbReference type="Proteomes" id="UP000198844">
    <property type="component" value="Unassembled WGS sequence"/>
</dbReference>
<evidence type="ECO:0000313" key="1">
    <source>
        <dbReference type="EMBL" id="SFU24008.1"/>
    </source>
</evidence>
<dbReference type="EMBL" id="FPBH01000024">
    <property type="protein sequence ID" value="SFU24008.1"/>
    <property type="molecule type" value="Genomic_DNA"/>
</dbReference>
<dbReference type="RefSeq" id="WP_143131780.1">
    <property type="nucleotide sequence ID" value="NZ_FPBH01000024.1"/>
</dbReference>
<name>A0A1I7EJ97_9BURK</name>